<keyword evidence="1" id="KW-0802">TPR repeat</keyword>
<gene>
    <name evidence="2" type="ORF">DMENIID0002_01760</name>
</gene>
<dbReference type="AlphaFoldDB" id="A0AAT9G6U5"/>
<dbReference type="Gene3D" id="1.25.40.10">
    <property type="entry name" value="Tetratricopeptide repeat domain"/>
    <property type="match status" value="1"/>
</dbReference>
<protein>
    <recommendedName>
        <fullName evidence="3">Tetratricopeptide repeat protein</fullName>
    </recommendedName>
</protein>
<proteinExistence type="predicted"/>
<dbReference type="SUPFAM" id="SSF48452">
    <property type="entry name" value="TPR-like"/>
    <property type="match status" value="1"/>
</dbReference>
<evidence type="ECO:0000313" key="2">
    <source>
        <dbReference type="EMBL" id="BFD45530.1"/>
    </source>
</evidence>
<dbReference type="SMART" id="SM00028">
    <property type="entry name" value="TPR"/>
    <property type="match status" value="1"/>
</dbReference>
<accession>A0AAT9G6U5</accession>
<sequence length="117" mass="12978">MQEFCSKNTIEKLQYLLDSLNSKNLSKPESIQDNNSSTQEIASTVQQEVVSKETKVDSNDAISNTPTTITEWKELGNAQVESNESEKALQSFNKALEIDPNDQTVLACKVAVLIFPL</sequence>
<reference evidence="2" key="1">
    <citation type="submission" date="2024-01" db="EMBL/GenBank/DDBJ databases">
        <title>Sequencing the genomes of a sandfly, Sergentomyia squamirostris, and its two endosymbionts.</title>
        <authorList>
            <person name="Itokawa K."/>
            <person name="Sanjoba C."/>
        </authorList>
    </citation>
    <scope>NUCLEOTIDE SEQUENCE</scope>
    <source>
        <strain evidence="2">RiSSQ</strain>
    </source>
</reference>
<dbReference type="InterPro" id="IPR019734">
    <property type="entry name" value="TPR_rpt"/>
</dbReference>
<name>A0AAT9G6U5_9RICK</name>
<evidence type="ECO:0000256" key="1">
    <source>
        <dbReference type="PROSITE-ProRule" id="PRU00339"/>
    </source>
</evidence>
<organism evidence="2">
    <name type="scientific">Candidatus Tisiphia endosymbiont of Sergentomyia squamirostris</name>
    <dbReference type="NCBI Taxonomy" id="3113639"/>
    <lineage>
        <taxon>Bacteria</taxon>
        <taxon>Pseudomonadati</taxon>
        <taxon>Pseudomonadota</taxon>
        <taxon>Alphaproteobacteria</taxon>
        <taxon>Rickettsiales</taxon>
        <taxon>Rickettsiaceae</taxon>
        <taxon>Rickettsieae</taxon>
        <taxon>Candidatus Tisiphia</taxon>
    </lineage>
</organism>
<dbReference type="InterPro" id="IPR011990">
    <property type="entry name" value="TPR-like_helical_dom_sf"/>
</dbReference>
<dbReference type="EMBL" id="AP029170">
    <property type="protein sequence ID" value="BFD45530.1"/>
    <property type="molecule type" value="Genomic_DNA"/>
</dbReference>
<dbReference type="PROSITE" id="PS50293">
    <property type="entry name" value="TPR_REGION"/>
    <property type="match status" value="1"/>
</dbReference>
<feature type="repeat" description="TPR" evidence="1">
    <location>
        <begin position="69"/>
        <end position="102"/>
    </location>
</feature>
<evidence type="ECO:0008006" key="3">
    <source>
        <dbReference type="Google" id="ProtNLM"/>
    </source>
</evidence>
<dbReference type="PROSITE" id="PS50005">
    <property type="entry name" value="TPR"/>
    <property type="match status" value="1"/>
</dbReference>
<dbReference type="Pfam" id="PF00515">
    <property type="entry name" value="TPR_1"/>
    <property type="match status" value="1"/>
</dbReference>